<evidence type="ECO:0000259" key="11">
    <source>
        <dbReference type="Pfam" id="PF24878"/>
    </source>
</evidence>
<dbReference type="InterPro" id="IPR050297">
    <property type="entry name" value="LipidA_mod_glycosyltrf_83"/>
</dbReference>
<dbReference type="Proteomes" id="UP001314166">
    <property type="component" value="Unassembled WGS sequence"/>
</dbReference>
<feature type="transmembrane region" description="Helical" evidence="9">
    <location>
        <begin position="557"/>
        <end position="575"/>
    </location>
</feature>
<keyword evidence="3" id="KW-0328">Glycosyltransferase</keyword>
<evidence type="ECO:0000256" key="8">
    <source>
        <dbReference type="SAM" id="MobiDB-lite"/>
    </source>
</evidence>
<protein>
    <submittedName>
        <fullName evidence="12">Involved in glycosylation of proteins and lipid IVA (ArnT)</fullName>
    </submittedName>
</protein>
<keyword evidence="5 9" id="KW-0812">Transmembrane</keyword>
<dbReference type="RefSeq" id="WP_338343600.1">
    <property type="nucleotide sequence ID" value="NZ_CAUZLH010000004.1"/>
</dbReference>
<feature type="domain" description="Putative mannosyltransferase YkcA/B-like C-terminal" evidence="11">
    <location>
        <begin position="609"/>
        <end position="695"/>
    </location>
</feature>
<keyword evidence="2" id="KW-1003">Cell membrane</keyword>
<proteinExistence type="predicted"/>
<evidence type="ECO:0000256" key="7">
    <source>
        <dbReference type="ARBA" id="ARBA00023136"/>
    </source>
</evidence>
<comment type="caution">
    <text evidence="12">The sequence shown here is derived from an EMBL/GenBank/DDBJ whole genome shotgun (WGS) entry which is preliminary data.</text>
</comment>
<dbReference type="InterPro" id="IPR038731">
    <property type="entry name" value="RgtA/B/C-like"/>
</dbReference>
<dbReference type="Pfam" id="PF13231">
    <property type="entry name" value="PMT_2"/>
    <property type="match status" value="1"/>
</dbReference>
<feature type="transmembrane region" description="Helical" evidence="9">
    <location>
        <begin position="12"/>
        <end position="29"/>
    </location>
</feature>
<feature type="transmembrane region" description="Helical" evidence="9">
    <location>
        <begin position="162"/>
        <end position="179"/>
    </location>
</feature>
<feature type="region of interest" description="Disordered" evidence="8">
    <location>
        <begin position="711"/>
        <end position="750"/>
    </location>
</feature>
<sequence>MRSKRIHKLDWYLVGILILSAILYGWGIWDAGSANSFYTAAITSMTKSWSNFWYGAFDPAGFITVDKPPVALWFMAISAKIFGVHGWSVVLPSVLAGIASVYLMYRLLEPKFGVWAGRTAALFMTLTPTVVANSRTNNMDAILVLFLLLAVFTLQKAVNKRNVWLVMLSFALIGVSFNIKMLQAFMILPAMFAYYIVAIKIPWKKKIGWLGLALVSLSVFTLAYPMAVDSASKSSRPYIGSSQTNSLMELAFGYNGTQRLLGQSTGTGGTFSGMGTKKTSKSSKSATGTNQMGQAPTTGTGTTGQTTNGQNQTGTQTGQTTNGTAPTGQAPTGTNGQNQTPPTGKTGQAPTGMNGKKPTGKMGKMTGQPGGKTGKRGGMGGAGSAFAIGSIGPFRLFQSDLGSQIGWYLPLAFLGLIAGWLGFRKRGSKWYHVSSEQEEVLLWAGWFVPVYGFFSVASFFHPYYTIMLAPAIAALTAIGVAAVAKMMKVDVNSEDETVDKTQPFVARIMLSVAVIATLLLQAYYVSSYYPVITGILIVLAVGLGVWWLFPQKTAIKAKIIATAVSVLAMGAFWSATPTITHTSAAIPAAGPSLFSRGGTDMGGTVNKKLLAYTEKHQGSAKYLFATTDSNSASGYIIKSGKAVMALGGYNGTDPTMTFKQFKQLVKDGKLKYFVLGSRSKSSDGQIKKILAWVKEKGTVVNYDSSSKSTTTAASQTAAGTTATTTTTGTTAGGMTTGGMTGGPTGMGGSSSSTLYDLSSIY</sequence>
<dbReference type="PANTHER" id="PTHR33908:SF3">
    <property type="entry name" value="UNDECAPRENYL PHOSPHATE-ALPHA-4-AMINO-4-DEOXY-L-ARABINOSE ARABINOSYL TRANSFERASE"/>
    <property type="match status" value="1"/>
</dbReference>
<evidence type="ECO:0000256" key="3">
    <source>
        <dbReference type="ARBA" id="ARBA00022676"/>
    </source>
</evidence>
<evidence type="ECO:0000256" key="2">
    <source>
        <dbReference type="ARBA" id="ARBA00022475"/>
    </source>
</evidence>
<feature type="transmembrane region" description="Helical" evidence="9">
    <location>
        <begin position="531"/>
        <end position="550"/>
    </location>
</feature>
<feature type="transmembrane region" description="Helical" evidence="9">
    <location>
        <begin position="504"/>
        <end position="525"/>
    </location>
</feature>
<feature type="transmembrane region" description="Helical" evidence="9">
    <location>
        <begin position="84"/>
        <end position="105"/>
    </location>
</feature>
<feature type="transmembrane region" description="Helical" evidence="9">
    <location>
        <begin position="405"/>
        <end position="423"/>
    </location>
</feature>
<feature type="compositionally biased region" description="Low complexity" evidence="8">
    <location>
        <begin position="711"/>
        <end position="729"/>
    </location>
</feature>
<feature type="transmembrane region" description="Helical" evidence="9">
    <location>
        <begin position="138"/>
        <end position="155"/>
    </location>
</feature>
<feature type="transmembrane region" description="Helical" evidence="9">
    <location>
        <begin position="443"/>
        <end position="460"/>
    </location>
</feature>
<feature type="compositionally biased region" description="Gly residues" evidence="8">
    <location>
        <begin position="730"/>
        <end position="748"/>
    </location>
</feature>
<dbReference type="Pfam" id="PF24878">
    <property type="entry name" value="YkcB_C"/>
    <property type="match status" value="1"/>
</dbReference>
<keyword evidence="4" id="KW-0808">Transferase</keyword>
<keyword evidence="13" id="KW-1185">Reference proteome</keyword>
<feature type="region of interest" description="Disordered" evidence="8">
    <location>
        <begin position="265"/>
        <end position="376"/>
    </location>
</feature>
<evidence type="ECO:0000256" key="9">
    <source>
        <dbReference type="SAM" id="Phobius"/>
    </source>
</evidence>
<keyword evidence="7 9" id="KW-0472">Membrane</keyword>
<name>A0ABM9MSQ0_9LACO</name>
<feature type="compositionally biased region" description="Low complexity" evidence="8">
    <location>
        <begin position="350"/>
        <end position="367"/>
    </location>
</feature>
<organism evidence="12 13">
    <name type="scientific">Fructobacillus evanidus</name>
    <dbReference type="NCBI Taxonomy" id="3064281"/>
    <lineage>
        <taxon>Bacteria</taxon>
        <taxon>Bacillati</taxon>
        <taxon>Bacillota</taxon>
        <taxon>Bacilli</taxon>
        <taxon>Lactobacillales</taxon>
        <taxon>Lactobacillaceae</taxon>
        <taxon>Fructobacillus</taxon>
    </lineage>
</organism>
<dbReference type="EMBL" id="CAUZMB010000003">
    <property type="protein sequence ID" value="CAK1237463.1"/>
    <property type="molecule type" value="Genomic_DNA"/>
</dbReference>
<dbReference type="InterPro" id="IPR056785">
    <property type="entry name" value="YkcA/B-like_C"/>
</dbReference>
<feature type="transmembrane region" description="Helical" evidence="9">
    <location>
        <begin position="466"/>
        <end position="484"/>
    </location>
</feature>
<dbReference type="PANTHER" id="PTHR33908">
    <property type="entry name" value="MANNOSYLTRANSFERASE YKCB-RELATED"/>
    <property type="match status" value="1"/>
</dbReference>
<evidence type="ECO:0000313" key="13">
    <source>
        <dbReference type="Proteomes" id="UP001314166"/>
    </source>
</evidence>
<keyword evidence="6 9" id="KW-1133">Transmembrane helix</keyword>
<feature type="compositionally biased region" description="Low complexity" evidence="8">
    <location>
        <begin position="273"/>
        <end position="340"/>
    </location>
</feature>
<evidence type="ECO:0000313" key="12">
    <source>
        <dbReference type="EMBL" id="CAK1237463.1"/>
    </source>
</evidence>
<accession>A0ABM9MSQ0</accession>
<evidence type="ECO:0000256" key="4">
    <source>
        <dbReference type="ARBA" id="ARBA00022679"/>
    </source>
</evidence>
<evidence type="ECO:0000259" key="10">
    <source>
        <dbReference type="Pfam" id="PF13231"/>
    </source>
</evidence>
<feature type="transmembrane region" description="Helical" evidence="9">
    <location>
        <begin position="210"/>
        <end position="227"/>
    </location>
</feature>
<reference evidence="12 13" key="1">
    <citation type="submission" date="2023-10" db="EMBL/GenBank/DDBJ databases">
        <authorList>
            <person name="Botero Cardona J."/>
        </authorList>
    </citation>
    <scope>NUCLEOTIDE SEQUENCE [LARGE SCALE GENOMIC DNA]</scope>
    <source>
        <strain evidence="12 13">R-55214</strain>
    </source>
</reference>
<feature type="domain" description="Glycosyltransferase RgtA/B/C/D-like" evidence="10">
    <location>
        <begin position="66"/>
        <end position="221"/>
    </location>
</feature>
<gene>
    <name evidence="12" type="ORF">R55214_HHFBAMCI_00655</name>
</gene>
<feature type="transmembrane region" description="Helical" evidence="9">
    <location>
        <begin position="112"/>
        <end position="132"/>
    </location>
</feature>
<evidence type="ECO:0000256" key="6">
    <source>
        <dbReference type="ARBA" id="ARBA00022989"/>
    </source>
</evidence>
<comment type="subcellular location">
    <subcellularLocation>
        <location evidence="1">Cell membrane</location>
        <topology evidence="1">Multi-pass membrane protein</topology>
    </subcellularLocation>
</comment>
<evidence type="ECO:0000256" key="5">
    <source>
        <dbReference type="ARBA" id="ARBA00022692"/>
    </source>
</evidence>
<evidence type="ECO:0000256" key="1">
    <source>
        <dbReference type="ARBA" id="ARBA00004651"/>
    </source>
</evidence>